<proteinExistence type="predicted"/>
<keyword evidence="3 5" id="KW-1133">Transmembrane helix</keyword>
<gene>
    <name evidence="6" type="ORF">METZ01_LOCUS431303</name>
</gene>
<organism evidence="6">
    <name type="scientific">marine metagenome</name>
    <dbReference type="NCBI Taxonomy" id="408172"/>
    <lineage>
        <taxon>unclassified sequences</taxon>
        <taxon>metagenomes</taxon>
        <taxon>ecological metagenomes</taxon>
    </lineage>
</organism>
<evidence type="ECO:0000313" key="6">
    <source>
        <dbReference type="EMBL" id="SVD78449.1"/>
    </source>
</evidence>
<feature type="transmembrane region" description="Helical" evidence="5">
    <location>
        <begin position="20"/>
        <end position="42"/>
    </location>
</feature>
<feature type="transmembrane region" description="Helical" evidence="5">
    <location>
        <begin position="179"/>
        <end position="197"/>
    </location>
</feature>
<protein>
    <recommendedName>
        <fullName evidence="7">YjbE family integral membrane protein</fullName>
    </recommendedName>
</protein>
<evidence type="ECO:0000256" key="5">
    <source>
        <dbReference type="SAM" id="Phobius"/>
    </source>
</evidence>
<feature type="transmembrane region" description="Helical" evidence="5">
    <location>
        <begin position="81"/>
        <end position="98"/>
    </location>
</feature>
<evidence type="ECO:0008006" key="7">
    <source>
        <dbReference type="Google" id="ProtNLM"/>
    </source>
</evidence>
<sequence length="204" mass="22859">MNELNTFFSIDSTIVEQAIIFFEIVLIDLVLAGDNAIIIGMVASQFDVNIRKKIIFWGIGFAIILRIALTIITSYLLQITYLKTIGGLLLIYIAYKLYKDVIKNGDEKKQKIKTNNSNLYKAIMTVIIADFSMSLDNVLGVAGAAKQHYVLLVFGLVLSIFLMATLANIIAKWIKKYKWIGWLGLLAILVVAAELIYSDLTIFL</sequence>
<feature type="transmembrane region" description="Helical" evidence="5">
    <location>
        <begin position="54"/>
        <end position="75"/>
    </location>
</feature>
<dbReference type="GO" id="GO:0016020">
    <property type="term" value="C:membrane"/>
    <property type="evidence" value="ECO:0007669"/>
    <property type="project" value="UniProtKB-SubCell"/>
</dbReference>
<evidence type="ECO:0000256" key="2">
    <source>
        <dbReference type="ARBA" id="ARBA00022692"/>
    </source>
</evidence>
<dbReference type="InterPro" id="IPR022301">
    <property type="entry name" value="Integral_membrane_YjbE"/>
</dbReference>
<dbReference type="AlphaFoldDB" id="A0A382Y5Z7"/>
<keyword evidence="2 5" id="KW-0812">Transmembrane</keyword>
<evidence type="ECO:0000256" key="3">
    <source>
        <dbReference type="ARBA" id="ARBA00022989"/>
    </source>
</evidence>
<feature type="transmembrane region" description="Helical" evidence="5">
    <location>
        <begin position="119"/>
        <end position="142"/>
    </location>
</feature>
<feature type="transmembrane region" description="Helical" evidence="5">
    <location>
        <begin position="148"/>
        <end position="167"/>
    </location>
</feature>
<dbReference type="NCBIfam" id="TIGR03717">
    <property type="entry name" value="R_switched_YjbE"/>
    <property type="match status" value="1"/>
</dbReference>
<comment type="subcellular location">
    <subcellularLocation>
        <location evidence="1">Membrane</location>
        <topology evidence="1">Multi-pass membrane protein</topology>
    </subcellularLocation>
</comment>
<name>A0A382Y5Z7_9ZZZZ</name>
<dbReference type="PANTHER" id="PTHR30238:SF4">
    <property type="entry name" value="SLL1022 PROTEIN"/>
    <property type="match status" value="1"/>
</dbReference>
<reference evidence="6" key="1">
    <citation type="submission" date="2018-05" db="EMBL/GenBank/DDBJ databases">
        <authorList>
            <person name="Lanie J.A."/>
            <person name="Ng W.-L."/>
            <person name="Kazmierczak K.M."/>
            <person name="Andrzejewski T.M."/>
            <person name="Davidsen T.M."/>
            <person name="Wayne K.J."/>
            <person name="Tettelin H."/>
            <person name="Glass J.I."/>
            <person name="Rusch D."/>
            <person name="Podicherti R."/>
            <person name="Tsui H.-C.T."/>
            <person name="Winkler M.E."/>
        </authorList>
    </citation>
    <scope>NUCLEOTIDE SEQUENCE</scope>
</reference>
<dbReference type="Pfam" id="PF03741">
    <property type="entry name" value="TerC"/>
    <property type="match status" value="1"/>
</dbReference>
<dbReference type="InterPro" id="IPR005496">
    <property type="entry name" value="Integral_membrane_TerC"/>
</dbReference>
<dbReference type="EMBL" id="UINC01173057">
    <property type="protein sequence ID" value="SVD78449.1"/>
    <property type="molecule type" value="Genomic_DNA"/>
</dbReference>
<accession>A0A382Y5Z7</accession>
<evidence type="ECO:0000256" key="4">
    <source>
        <dbReference type="ARBA" id="ARBA00023136"/>
    </source>
</evidence>
<evidence type="ECO:0000256" key="1">
    <source>
        <dbReference type="ARBA" id="ARBA00004141"/>
    </source>
</evidence>
<dbReference type="PANTHER" id="PTHR30238">
    <property type="entry name" value="MEMBRANE BOUND PREDICTED REDOX MODULATOR"/>
    <property type="match status" value="1"/>
</dbReference>
<keyword evidence="4 5" id="KW-0472">Membrane</keyword>